<accession>A0A4R2LJZ7</accession>
<dbReference type="RefSeq" id="WP_132088477.1">
    <property type="nucleotide sequence ID" value="NZ_JANKAQ010000001.1"/>
</dbReference>
<reference evidence="8 9" key="1">
    <citation type="submission" date="2019-03" db="EMBL/GenBank/DDBJ databases">
        <title>Genomic Encyclopedia of Type Strains, Phase IV (KMG-IV): sequencing the most valuable type-strain genomes for metagenomic binning, comparative biology and taxonomic classification.</title>
        <authorList>
            <person name="Goeker M."/>
        </authorList>
    </citation>
    <scope>NUCLEOTIDE SEQUENCE [LARGE SCALE GENOMIC DNA]</scope>
    <source>
        <strain evidence="8 9">DSM 28559</strain>
    </source>
</reference>
<dbReference type="OrthoDB" id="9807879at2"/>
<evidence type="ECO:0000256" key="3">
    <source>
        <dbReference type="ARBA" id="ARBA00022485"/>
    </source>
</evidence>
<evidence type="ECO:0000313" key="9">
    <source>
        <dbReference type="Proteomes" id="UP000295711"/>
    </source>
</evidence>
<comment type="caution">
    <text evidence="8">The sequence shown here is derived from an EMBL/GenBank/DDBJ whole genome shotgun (WGS) entry which is preliminary data.</text>
</comment>
<dbReference type="PANTHER" id="PTHR24960">
    <property type="entry name" value="PHOTOSYSTEM I IRON-SULFUR CENTER-RELATED"/>
    <property type="match status" value="1"/>
</dbReference>
<feature type="domain" description="4Fe-4S ferredoxin-type" evidence="7">
    <location>
        <begin position="316"/>
        <end position="347"/>
    </location>
</feature>
<dbReference type="PROSITE" id="PS51379">
    <property type="entry name" value="4FE4S_FER_2"/>
    <property type="match status" value="2"/>
</dbReference>
<dbReference type="Pfam" id="PF04015">
    <property type="entry name" value="DUF362"/>
    <property type="match status" value="1"/>
</dbReference>
<keyword evidence="9" id="KW-1185">Reference proteome</keyword>
<protein>
    <recommendedName>
        <fullName evidence="2">Ferredoxin</fullName>
    </recommendedName>
</protein>
<keyword evidence="4" id="KW-0479">Metal-binding</keyword>
<name>A0A4R2LJZ7_9FIRM</name>
<dbReference type="Pfam" id="PF13237">
    <property type="entry name" value="Fer4_10"/>
    <property type="match status" value="1"/>
</dbReference>
<dbReference type="InterPro" id="IPR017896">
    <property type="entry name" value="4Fe4S_Fe-S-bd"/>
</dbReference>
<dbReference type="GO" id="GO:0046872">
    <property type="term" value="F:metal ion binding"/>
    <property type="evidence" value="ECO:0007669"/>
    <property type="project" value="UniProtKB-KW"/>
</dbReference>
<dbReference type="AlphaFoldDB" id="A0A4R2LJZ7"/>
<keyword evidence="5" id="KW-0408">Iron</keyword>
<evidence type="ECO:0000256" key="6">
    <source>
        <dbReference type="ARBA" id="ARBA00023014"/>
    </source>
</evidence>
<keyword evidence="6" id="KW-0411">Iron-sulfur</keyword>
<dbReference type="InterPro" id="IPR050157">
    <property type="entry name" value="PSI_iron-sulfur_center"/>
</dbReference>
<evidence type="ECO:0000256" key="1">
    <source>
        <dbReference type="ARBA" id="ARBA00003532"/>
    </source>
</evidence>
<comment type="function">
    <text evidence="1">Ferredoxins are iron-sulfur proteins that transfer electrons in a wide variety of metabolic reactions.</text>
</comment>
<evidence type="ECO:0000313" key="8">
    <source>
        <dbReference type="EMBL" id="TCO85752.1"/>
    </source>
</evidence>
<evidence type="ECO:0000259" key="7">
    <source>
        <dbReference type="PROSITE" id="PS51379"/>
    </source>
</evidence>
<dbReference type="InterPro" id="IPR017900">
    <property type="entry name" value="4Fe4S_Fe_S_CS"/>
</dbReference>
<proteinExistence type="predicted"/>
<keyword evidence="3" id="KW-0004">4Fe-4S</keyword>
<organism evidence="8 9">
    <name type="scientific">Frisingicoccus caecimuris</name>
    <dbReference type="NCBI Taxonomy" id="1796636"/>
    <lineage>
        <taxon>Bacteria</taxon>
        <taxon>Bacillati</taxon>
        <taxon>Bacillota</taxon>
        <taxon>Clostridia</taxon>
        <taxon>Lachnospirales</taxon>
        <taxon>Lachnospiraceae</taxon>
        <taxon>Frisingicoccus</taxon>
    </lineage>
</organism>
<dbReference type="EMBL" id="SLXA01000002">
    <property type="protein sequence ID" value="TCO85752.1"/>
    <property type="molecule type" value="Genomic_DNA"/>
</dbReference>
<evidence type="ECO:0000256" key="5">
    <source>
        <dbReference type="ARBA" id="ARBA00023004"/>
    </source>
</evidence>
<dbReference type="PROSITE" id="PS00198">
    <property type="entry name" value="4FE4S_FER_1"/>
    <property type="match status" value="2"/>
</dbReference>
<gene>
    <name evidence="8" type="ORF">EV212_10267</name>
</gene>
<evidence type="ECO:0000256" key="2">
    <source>
        <dbReference type="ARBA" id="ARBA00013529"/>
    </source>
</evidence>
<feature type="domain" description="4Fe-4S ferredoxin-type" evidence="7">
    <location>
        <begin position="348"/>
        <end position="375"/>
    </location>
</feature>
<dbReference type="InterPro" id="IPR007160">
    <property type="entry name" value="DUF362"/>
</dbReference>
<evidence type="ECO:0000256" key="4">
    <source>
        <dbReference type="ARBA" id="ARBA00022723"/>
    </source>
</evidence>
<sequence>MKSQVILLKCDTYDRKKIYEELCWGIEQLGGICRFVRPEEKILLKPNLLRKAEVDSAIVTHPLVVSEVGRILKEAGCSHLFYGDSAGVGSMERIAEACGLADEMEALEIPMADFNESVLISYPEGKMARQFHIARGIRETDALINICKMKTHQLERMTGAVKNMYGCIQGLHKAKGHTKYSNAESFARMLVDLNQFIRPRLYVMDGITAMEGNGPASGTPVHMGVMLISTDPVALDSVCCALMNLAPELVPTNVQGEKMGLGVWREEDIEVLTRDGRLTTTQVREYFGKVDYDVNRGKEVRRLWRQIRWLSRHFQRKPYIVESRCIRCGICVEACPVEGKAIHLNKPAAPVYDYKKCIACFCCQEMCPKKAIQVK</sequence>
<dbReference type="SUPFAM" id="SSF54862">
    <property type="entry name" value="4Fe-4S ferredoxins"/>
    <property type="match status" value="1"/>
</dbReference>
<dbReference type="Proteomes" id="UP000295711">
    <property type="component" value="Unassembled WGS sequence"/>
</dbReference>
<dbReference type="GO" id="GO:0051539">
    <property type="term" value="F:4 iron, 4 sulfur cluster binding"/>
    <property type="evidence" value="ECO:0007669"/>
    <property type="project" value="UniProtKB-KW"/>
</dbReference>
<dbReference type="Gene3D" id="3.30.70.20">
    <property type="match status" value="1"/>
</dbReference>